<proteinExistence type="predicted"/>
<keyword evidence="1" id="KW-0812">Transmembrane</keyword>
<evidence type="ECO:0000313" key="3">
    <source>
        <dbReference type="Proteomes" id="UP000038200"/>
    </source>
</evidence>
<dbReference type="AlphaFoldDB" id="A0A0B7IWD5"/>
<feature type="transmembrane region" description="Helical" evidence="1">
    <location>
        <begin position="42"/>
        <end position="59"/>
    </location>
</feature>
<dbReference type="Proteomes" id="UP000038200">
    <property type="component" value="Unassembled WGS sequence"/>
</dbReference>
<evidence type="ECO:0000256" key="1">
    <source>
        <dbReference type="SAM" id="Phobius"/>
    </source>
</evidence>
<keyword evidence="1" id="KW-0472">Membrane</keyword>
<gene>
    <name evidence="2" type="ORF">CCAND93_780005</name>
</gene>
<reference evidence="2 3" key="1">
    <citation type="submission" date="2015-01" db="EMBL/GenBank/DDBJ databases">
        <authorList>
            <person name="Xiang T."/>
            <person name="Song Y."/>
            <person name="Huang L."/>
            <person name="Wang B."/>
            <person name="Wu P."/>
        </authorList>
    </citation>
    <scope>NUCLEOTIDE SEQUENCE [LARGE SCALE GENOMIC DNA]</scope>
    <source>
        <strain evidence="2 3">CcD93</strain>
    </source>
</reference>
<organism evidence="2 3">
    <name type="scientific">Capnocytophaga canis</name>
    <dbReference type="NCBI Taxonomy" id="1848903"/>
    <lineage>
        <taxon>Bacteria</taxon>
        <taxon>Pseudomonadati</taxon>
        <taxon>Bacteroidota</taxon>
        <taxon>Flavobacteriia</taxon>
        <taxon>Flavobacteriales</taxon>
        <taxon>Flavobacteriaceae</taxon>
        <taxon>Capnocytophaga</taxon>
    </lineage>
</organism>
<dbReference type="EMBL" id="CDOL01000270">
    <property type="protein sequence ID" value="CEN54228.1"/>
    <property type="molecule type" value="Genomic_DNA"/>
</dbReference>
<accession>A0A0B7IWD5</accession>
<keyword evidence="1" id="KW-1133">Transmembrane helix</keyword>
<sequence length="65" mass="7437">MRLVLYLFLGFAVALAEILITNLMLVTVIRPHLEEHLIAKEVLFGLVLKLVTISLNVSFRCKMRI</sequence>
<protein>
    <submittedName>
        <fullName evidence="2">Uncharacterized protein</fullName>
    </submittedName>
</protein>
<evidence type="ECO:0000313" key="2">
    <source>
        <dbReference type="EMBL" id="CEN54228.1"/>
    </source>
</evidence>
<name>A0A0B7IWD5_9FLAO</name>